<feature type="compositionally biased region" description="Polar residues" evidence="7">
    <location>
        <begin position="151"/>
        <end position="161"/>
    </location>
</feature>
<evidence type="ECO:0000256" key="6">
    <source>
        <dbReference type="PROSITE-ProRule" id="PRU10141"/>
    </source>
</evidence>
<keyword evidence="4" id="KW-0418">Kinase</keyword>
<feature type="binding site" evidence="6">
    <location>
        <position position="757"/>
    </location>
    <ligand>
        <name>ATP</name>
        <dbReference type="ChEBI" id="CHEBI:30616"/>
    </ligand>
</feature>
<sequence>MIMQGYIDSGKSSPPSNLISSGDHAKSSRRTTPPEMSPPHFSPELNHSLPFNNNEERRYNNFAGGFNPVISERWKALQPEGLSPLSEESQDISKFRELKDVTFPVPHYDSSQQQGHAYSLDHKTPSYRAPSNYSPYIKNHRRSTSHDRDNLNYSNSSSSQHRVGGVDYSRNNVPLKLRSQPPPSSKHPPALQPANGMRRPPSHESIIRNTDNNIRNPPPPPIPPKPNSVPQKSQQQPLMPIHSGGVYMHPQHKYNSKSQPHLPLSQKSTTINSRDPPESERSQHTIHAVISEPDLTFKRPEIWQPVSQSGKEFSRPPIVQPVQFPEDDDEPPLWPKITLSSQSKEEDDSFWAEKPKPSSQIMNPPLDDDENSFWAEVPISNKKIITPNELIPSPQNDKSLSHINDGELPTRTSSITSSIEPLRKSFDRTNIEDIDNAQKPRPPSKPKSTSNDDGGDEDFWARKPISSKSRHLPIGEVAAADDDQNQKNSGQSTNSTIDEAIDSSISLNSVHNQNNKLSDNDNNDNQEQNRKNIKSHNDINESGNNDPNSSSEGIQSNSSHKSSTPKRQRGPSGLARTVSLRRGVKESWVVRPTAEDLFEQLEQYFPGHDLDKPIVDANGSSVQQSNNNEESQSVPTVPEKPGGKIQRGKSIRAAAREAHEREQREKKERNKKVVGVFNTIIAKQRLSRKPTTKLWDKKIVYVPSHKKPCPPDVPPGECVSAERKPVIWVKGELIGKGTFGKVFLAMNVNSSEIMAVKQIELPTTKSDRLNERQLNLVKSFTDEMEILKDLDHEHIVQYIGFERNEEAINIFLEYVNGGSIGTCLRIYGAFKEPVVRSFTRQILLGLQYLHNKGILHRDIKADNILVDEEGCCKISDFGISKKSDHALAYDHNSNMSLQGTIFWMAPEVFASTKGYSAKVDIWSLGCVVLEMFAGERPWNNLTDLAAMFKLGSEKKAPPIREDIVMSSEARNFLDQCFIIEPDDRPTAKQLLKHPFAQEDPNFHFKEYISIPGRT</sequence>
<feature type="compositionally biased region" description="Pro residues" evidence="7">
    <location>
        <begin position="216"/>
        <end position="227"/>
    </location>
</feature>
<evidence type="ECO:0000256" key="2">
    <source>
        <dbReference type="ARBA" id="ARBA00022679"/>
    </source>
</evidence>
<dbReference type="PANTHER" id="PTHR48016">
    <property type="entry name" value="MAP KINASE KINASE KINASE SSK2-RELATED-RELATED"/>
    <property type="match status" value="1"/>
</dbReference>
<keyword evidence="5 6" id="KW-0067">ATP-binding</keyword>
<dbReference type="OrthoDB" id="266718at2759"/>
<feature type="compositionally biased region" description="Basic and acidic residues" evidence="7">
    <location>
        <begin position="527"/>
        <end position="539"/>
    </location>
</feature>
<dbReference type="FunFam" id="3.30.200.20:FF:000387">
    <property type="entry name" value="Serine/threonine-protein kinase STE11"/>
    <property type="match status" value="1"/>
</dbReference>
<dbReference type="Pfam" id="PF00069">
    <property type="entry name" value="Pkinase"/>
    <property type="match status" value="1"/>
</dbReference>
<feature type="region of interest" description="Disordered" evidence="7">
    <location>
        <begin position="307"/>
        <end position="495"/>
    </location>
</feature>
<evidence type="ECO:0000256" key="4">
    <source>
        <dbReference type="ARBA" id="ARBA00022777"/>
    </source>
</evidence>
<dbReference type="PANTHER" id="PTHR48016:SF48">
    <property type="entry name" value="SERINE_THREONINE-PROTEIN KINASE BCK1_SLK1_SSP31"/>
    <property type="match status" value="1"/>
</dbReference>
<gene>
    <name evidence="9" type="ORF">C1645_473403</name>
</gene>
<dbReference type="SUPFAM" id="SSF56112">
    <property type="entry name" value="Protein kinase-like (PK-like)"/>
    <property type="match status" value="1"/>
</dbReference>
<dbReference type="STRING" id="658196.A0A397SA56"/>
<accession>A0A397SA56</accession>
<dbReference type="PROSITE" id="PS50011">
    <property type="entry name" value="PROTEIN_KINASE_DOM"/>
    <property type="match status" value="1"/>
</dbReference>
<feature type="compositionally biased region" description="Polar residues" evidence="7">
    <location>
        <begin position="410"/>
        <end position="419"/>
    </location>
</feature>
<feature type="compositionally biased region" description="Polar residues" evidence="7">
    <location>
        <begin position="486"/>
        <end position="495"/>
    </location>
</feature>
<dbReference type="InterPro" id="IPR011009">
    <property type="entry name" value="Kinase-like_dom_sf"/>
</dbReference>
<dbReference type="PROSITE" id="PS00108">
    <property type="entry name" value="PROTEIN_KINASE_ST"/>
    <property type="match status" value="1"/>
</dbReference>
<keyword evidence="10" id="KW-1185">Reference proteome</keyword>
<evidence type="ECO:0000256" key="5">
    <source>
        <dbReference type="ARBA" id="ARBA00022840"/>
    </source>
</evidence>
<feature type="compositionally biased region" description="Low complexity" evidence="7">
    <location>
        <begin position="620"/>
        <end position="634"/>
    </location>
</feature>
<comment type="caution">
    <text evidence="9">The sequence shown here is derived from an EMBL/GenBank/DDBJ whole genome shotgun (WGS) entry which is preliminary data.</text>
</comment>
<dbReference type="PROSITE" id="PS00107">
    <property type="entry name" value="PROTEIN_KINASE_ATP"/>
    <property type="match status" value="1"/>
</dbReference>
<proteinExistence type="inferred from homology"/>
<evidence type="ECO:0000313" key="9">
    <source>
        <dbReference type="EMBL" id="RIA83200.1"/>
    </source>
</evidence>
<dbReference type="EMBL" id="QKYT01000590">
    <property type="protein sequence ID" value="RIA83200.1"/>
    <property type="molecule type" value="Genomic_DNA"/>
</dbReference>
<dbReference type="Proteomes" id="UP000265703">
    <property type="component" value="Unassembled WGS sequence"/>
</dbReference>
<evidence type="ECO:0000256" key="7">
    <source>
        <dbReference type="SAM" id="MobiDB-lite"/>
    </source>
</evidence>
<keyword evidence="2" id="KW-0808">Transferase</keyword>
<dbReference type="AlphaFoldDB" id="A0A397SA56"/>
<feature type="compositionally biased region" description="Basic and acidic residues" evidence="7">
    <location>
        <begin position="654"/>
        <end position="668"/>
    </location>
</feature>
<evidence type="ECO:0000256" key="1">
    <source>
        <dbReference type="ARBA" id="ARBA00006529"/>
    </source>
</evidence>
<dbReference type="InterPro" id="IPR050538">
    <property type="entry name" value="MAP_kinase_kinase_kinase"/>
</dbReference>
<dbReference type="GO" id="GO:0004709">
    <property type="term" value="F:MAP kinase kinase kinase activity"/>
    <property type="evidence" value="ECO:0007669"/>
    <property type="project" value="UniProtKB-ARBA"/>
</dbReference>
<feature type="compositionally biased region" description="Polar residues" evidence="7">
    <location>
        <begin position="228"/>
        <end position="237"/>
    </location>
</feature>
<dbReference type="FunFam" id="1.10.510.10:FF:000182">
    <property type="entry name" value="MAP kinase kinase kinase mkh1"/>
    <property type="match status" value="1"/>
</dbReference>
<dbReference type="Gene3D" id="1.10.510.10">
    <property type="entry name" value="Transferase(Phosphotransferase) domain 1"/>
    <property type="match status" value="1"/>
</dbReference>
<feature type="domain" description="Protein kinase" evidence="8">
    <location>
        <begin position="728"/>
        <end position="996"/>
    </location>
</feature>
<dbReference type="InterPro" id="IPR017441">
    <property type="entry name" value="Protein_kinase_ATP_BS"/>
</dbReference>
<feature type="compositionally biased region" description="Polar residues" evidence="7">
    <location>
        <begin position="393"/>
        <end position="402"/>
    </location>
</feature>
<evidence type="ECO:0000256" key="3">
    <source>
        <dbReference type="ARBA" id="ARBA00022741"/>
    </source>
</evidence>
<feature type="region of interest" description="Disordered" evidence="7">
    <location>
        <begin position="104"/>
        <end position="284"/>
    </location>
</feature>
<dbReference type="InterPro" id="IPR000719">
    <property type="entry name" value="Prot_kinase_dom"/>
</dbReference>
<dbReference type="GO" id="GO:0000196">
    <property type="term" value="P:cell integrity MAPK cascade"/>
    <property type="evidence" value="ECO:0007669"/>
    <property type="project" value="UniProtKB-ARBA"/>
</dbReference>
<evidence type="ECO:0000313" key="10">
    <source>
        <dbReference type="Proteomes" id="UP000265703"/>
    </source>
</evidence>
<organism evidence="9 10">
    <name type="scientific">Glomus cerebriforme</name>
    <dbReference type="NCBI Taxonomy" id="658196"/>
    <lineage>
        <taxon>Eukaryota</taxon>
        <taxon>Fungi</taxon>
        <taxon>Fungi incertae sedis</taxon>
        <taxon>Mucoromycota</taxon>
        <taxon>Glomeromycotina</taxon>
        <taxon>Glomeromycetes</taxon>
        <taxon>Glomerales</taxon>
        <taxon>Glomeraceae</taxon>
        <taxon>Glomus</taxon>
    </lineage>
</organism>
<evidence type="ECO:0000259" key="8">
    <source>
        <dbReference type="PROSITE" id="PS50011"/>
    </source>
</evidence>
<dbReference type="GO" id="GO:0005524">
    <property type="term" value="F:ATP binding"/>
    <property type="evidence" value="ECO:0007669"/>
    <property type="project" value="UniProtKB-UniRule"/>
</dbReference>
<dbReference type="InterPro" id="IPR008271">
    <property type="entry name" value="Ser/Thr_kinase_AS"/>
</dbReference>
<protein>
    <recommendedName>
        <fullName evidence="8">Protein kinase domain-containing protein</fullName>
    </recommendedName>
</protein>
<feature type="compositionally biased region" description="Low complexity" evidence="7">
    <location>
        <begin position="549"/>
        <end position="559"/>
    </location>
</feature>
<keyword evidence="3 6" id="KW-0547">Nucleotide-binding</keyword>
<feature type="compositionally biased region" description="Basic and acidic residues" evidence="7">
    <location>
        <begin position="421"/>
        <end position="431"/>
    </location>
</feature>
<feature type="region of interest" description="Disordered" evidence="7">
    <location>
        <begin position="1"/>
        <end position="53"/>
    </location>
</feature>
<feature type="compositionally biased region" description="Polar residues" evidence="7">
    <location>
        <begin position="10"/>
        <end position="20"/>
    </location>
</feature>
<name>A0A397SA56_9GLOM</name>
<feature type="region of interest" description="Disordered" evidence="7">
    <location>
        <begin position="609"/>
        <end position="669"/>
    </location>
</feature>
<feature type="region of interest" description="Disordered" evidence="7">
    <location>
        <begin position="511"/>
        <end position="578"/>
    </location>
</feature>
<comment type="similarity">
    <text evidence="1">Belongs to the protein kinase superfamily. STE Ser/Thr protein kinase family. MAP kinase kinase kinase subfamily.</text>
</comment>
<dbReference type="SMART" id="SM00220">
    <property type="entry name" value="S_TKc"/>
    <property type="match status" value="1"/>
</dbReference>
<reference evidence="9 10" key="1">
    <citation type="submission" date="2018-06" db="EMBL/GenBank/DDBJ databases">
        <title>Comparative genomics reveals the genomic features of Rhizophagus irregularis, R. cerebriforme, R. diaphanum and Gigaspora rosea, and their symbiotic lifestyle signature.</title>
        <authorList>
            <person name="Morin E."/>
            <person name="San Clemente H."/>
            <person name="Chen E.C.H."/>
            <person name="De La Providencia I."/>
            <person name="Hainaut M."/>
            <person name="Kuo A."/>
            <person name="Kohler A."/>
            <person name="Murat C."/>
            <person name="Tang N."/>
            <person name="Roy S."/>
            <person name="Loubradou J."/>
            <person name="Henrissat B."/>
            <person name="Grigoriev I.V."/>
            <person name="Corradi N."/>
            <person name="Roux C."/>
            <person name="Martin F.M."/>
        </authorList>
    </citation>
    <scope>NUCLEOTIDE SEQUENCE [LARGE SCALE GENOMIC DNA]</scope>
    <source>
        <strain evidence="9 10">DAOM 227022</strain>
    </source>
</reference>